<dbReference type="Pfam" id="PF03205">
    <property type="entry name" value="MobB"/>
    <property type="match status" value="1"/>
</dbReference>
<dbReference type="Gene3D" id="3.40.50.300">
    <property type="entry name" value="P-loop containing nucleotide triphosphate hydrolases"/>
    <property type="match status" value="1"/>
</dbReference>
<proteinExistence type="predicted"/>
<dbReference type="InterPro" id="IPR027417">
    <property type="entry name" value="P-loop_NTPase"/>
</dbReference>
<dbReference type="AlphaFoldDB" id="Q4PNH4"/>
<dbReference type="InterPro" id="IPR004435">
    <property type="entry name" value="MobB_dom"/>
</dbReference>
<organism evidence="2">
    <name type="scientific">Uncultured marine bacterium 66A03</name>
    <dbReference type="NCBI Taxonomy" id="331677"/>
    <lineage>
        <taxon>Bacteria</taxon>
        <taxon>environmental samples</taxon>
    </lineage>
</organism>
<dbReference type="NCBIfam" id="TIGR00176">
    <property type="entry name" value="mobB"/>
    <property type="match status" value="1"/>
</dbReference>
<feature type="domain" description="Molybdopterin-guanine dinucleotide biosynthesis protein B (MobB)" evidence="1">
    <location>
        <begin position="21"/>
        <end position="153"/>
    </location>
</feature>
<dbReference type="EMBL" id="DQ065755">
    <property type="protein sequence ID" value="AAY68325.1"/>
    <property type="molecule type" value="Genomic_DNA"/>
</dbReference>
<dbReference type="PANTHER" id="PTHR40072:SF1">
    <property type="entry name" value="MOLYBDOPTERIN-GUANINE DINUCLEOTIDE BIOSYNTHESIS ADAPTER PROTEIN"/>
    <property type="match status" value="1"/>
</dbReference>
<dbReference type="InterPro" id="IPR052539">
    <property type="entry name" value="MGD_biosynthesis_adapter"/>
</dbReference>
<dbReference type="GO" id="GO:0005525">
    <property type="term" value="F:GTP binding"/>
    <property type="evidence" value="ECO:0007669"/>
    <property type="project" value="InterPro"/>
</dbReference>
<evidence type="ECO:0000259" key="1">
    <source>
        <dbReference type="Pfam" id="PF03205"/>
    </source>
</evidence>
<evidence type="ECO:0000313" key="2">
    <source>
        <dbReference type="EMBL" id="AAY68325.1"/>
    </source>
</evidence>
<dbReference type="PANTHER" id="PTHR40072">
    <property type="entry name" value="MOLYBDOPTERIN-GUANINE DINUCLEOTIDE BIOSYNTHESIS ADAPTER PROTEIN-RELATED"/>
    <property type="match status" value="1"/>
</dbReference>
<protein>
    <submittedName>
        <fullName evidence="2">Putative molybdopterin-guanine dinucleotide biosynthesis protein</fullName>
    </submittedName>
</protein>
<sequence length="184" mass="20794">MNSAVLDDMLSLSRTTGHGAIFGFAGYSGSGKTTLAEKLIDYFYQKNIEIAVVKHAHHDFEADHEGKDSYRLRVAGSRQVLVSSVTRSALFTENRSEEEPSLKSLLNRLEPARLVLVEGFKKEFIPKLEIWQKSNQSPLLYLQDETILAMVTDDDILDLPIPRFYLNEIQKIADFIISTVGIKF</sequence>
<dbReference type="GO" id="GO:0006777">
    <property type="term" value="P:Mo-molybdopterin cofactor biosynthetic process"/>
    <property type="evidence" value="ECO:0007669"/>
    <property type="project" value="InterPro"/>
</dbReference>
<accession>Q4PNH4</accession>
<reference evidence="2" key="1">
    <citation type="journal article" date="2005" name="PLoS Biol.">
        <title>New insights into metabolic properties of marine bacteria encoding proteorhodopsins.</title>
        <authorList>
            <person name="Sabehi G."/>
            <person name="Loy A."/>
            <person name="Jung K.H."/>
            <person name="Partha R."/>
            <person name="Spudich J.L."/>
            <person name="Isaacson T."/>
            <person name="Hirschberg J."/>
            <person name="Wagner M."/>
            <person name="Beja O."/>
        </authorList>
    </citation>
    <scope>NUCLEOTIDE SEQUENCE</scope>
</reference>
<dbReference type="SUPFAM" id="SSF52540">
    <property type="entry name" value="P-loop containing nucleoside triphosphate hydrolases"/>
    <property type="match status" value="1"/>
</dbReference>
<name>Q4PNH4_UNCMB</name>
<dbReference type="CDD" id="cd03116">
    <property type="entry name" value="MobB"/>
    <property type="match status" value="1"/>
</dbReference>